<dbReference type="OMA" id="ITVCEIN"/>
<keyword evidence="3" id="KW-1185">Reference proteome</keyword>
<dbReference type="InterPro" id="IPR001711">
    <property type="entry name" value="PLipase_C_Pinositol-sp_Y"/>
</dbReference>
<accession>A0A0D2WS16</accession>
<dbReference type="InterPro" id="IPR027417">
    <property type="entry name" value="P-loop_NTPase"/>
</dbReference>
<reference evidence="3" key="1">
    <citation type="submission" date="2011-02" db="EMBL/GenBank/DDBJ databases">
        <title>The Genome Sequence of Capsaspora owczarzaki ATCC 30864.</title>
        <authorList>
            <person name="Russ C."/>
            <person name="Cuomo C."/>
            <person name="Burger G."/>
            <person name="Gray M.W."/>
            <person name="Holland P.W.H."/>
            <person name="King N."/>
            <person name="Lang F.B.F."/>
            <person name="Roger A.J."/>
            <person name="Ruiz-Trillo I."/>
            <person name="Young S.K."/>
            <person name="Zeng Q."/>
            <person name="Gargeya S."/>
            <person name="Alvarado L."/>
            <person name="Berlin A."/>
            <person name="Chapman S.B."/>
            <person name="Chen Z."/>
            <person name="Freedman E."/>
            <person name="Gellesch M."/>
            <person name="Goldberg J."/>
            <person name="Griggs A."/>
            <person name="Gujja S."/>
            <person name="Heilman E."/>
            <person name="Heiman D."/>
            <person name="Howarth C."/>
            <person name="Mehta T."/>
            <person name="Neiman D."/>
            <person name="Pearson M."/>
            <person name="Roberts A."/>
            <person name="Saif S."/>
            <person name="Shea T."/>
            <person name="Shenoy N."/>
            <person name="Sisk P."/>
            <person name="Stolte C."/>
            <person name="Sykes S."/>
            <person name="White J."/>
            <person name="Yandava C."/>
            <person name="Haas B."/>
            <person name="Nusbaum C."/>
            <person name="Birren B."/>
        </authorList>
    </citation>
    <scope>NUCLEOTIDE SEQUENCE</scope>
    <source>
        <strain evidence="3">ATCC 30864</strain>
    </source>
</reference>
<protein>
    <recommendedName>
        <fullName evidence="1">PI-PLC Y-box domain-containing protein</fullName>
    </recommendedName>
</protein>
<proteinExistence type="predicted"/>
<dbReference type="RefSeq" id="XP_004347566.1">
    <property type="nucleotide sequence ID" value="XM_004347516.1"/>
</dbReference>
<dbReference type="InParanoid" id="A0A0D2WS16"/>
<dbReference type="GO" id="GO:0035556">
    <property type="term" value="P:intracellular signal transduction"/>
    <property type="evidence" value="ECO:0007669"/>
    <property type="project" value="InterPro"/>
</dbReference>
<dbReference type="Gene3D" id="3.40.50.300">
    <property type="entry name" value="P-loop containing nucleotide triphosphate hydrolases"/>
    <property type="match status" value="1"/>
</dbReference>
<dbReference type="eggNOG" id="ENOG502STD4">
    <property type="taxonomic scope" value="Eukaryota"/>
</dbReference>
<dbReference type="Proteomes" id="UP000008743">
    <property type="component" value="Unassembled WGS sequence"/>
</dbReference>
<name>A0A0D2WS16_CAPO3</name>
<feature type="domain" description="PI-PLC Y-box" evidence="1">
    <location>
        <begin position="389"/>
        <end position="418"/>
    </location>
</feature>
<dbReference type="PhylomeDB" id="A0A0D2WS16"/>
<gene>
    <name evidence="2" type="ORF">CAOG_004815</name>
</gene>
<dbReference type="AlphaFoldDB" id="A0A0D2WS16"/>
<dbReference type="SUPFAM" id="SSF52540">
    <property type="entry name" value="P-loop containing nucleoside triphosphate hydrolases"/>
    <property type="match status" value="1"/>
</dbReference>
<sequence length="522" mass="57318">MKPIKFPKFKLPWRSTTAHPTASNLAAPAIAPSSSSVASVPGHFDSLSPPLMSTTSLPVANKEARRNAERGLYVARTFPQCTSSPCAAFCTTQQVRQQRPGFLYETPAHNDILDYLTNLTNFLSAGKYEGRNGAATRTLVGAKGIGKTATCMTFIKAAASLWPNVIPVYLNYTGIQAQTHPLVDEHGGLNSVLRALKVPDDANFQVGQGQPAHAALLNFLDAHGLRMLLIVDELDEGYRFATRDSFAATLAGFQVFGNSTEGLVAVVLCGSSATLPSLICGDQETEFPLSFQGMPNLNDTKFSVQRVYTPTPVDIDVVGMLLRQPKPTNDILARHRHILYMVGANAREIGKVDTGTATPPNDLSSSEVNTNYMNHFAARHLHLAMLDLLIHDNKSILLRMYPEDATTDDAEYIQQNAWHSEFKPLEQADVDDLWKTLQDGGKVDRKDKSRLNETLHYLLDRGYIAMARSSTSNSYFPYSLFNLVARMLEKRDTKHRKQILRTVLPVAVSLMQTAATAAVALA</sequence>
<dbReference type="GO" id="GO:0006629">
    <property type="term" value="P:lipid metabolic process"/>
    <property type="evidence" value="ECO:0007669"/>
    <property type="project" value="InterPro"/>
</dbReference>
<organism evidence="2 3">
    <name type="scientific">Capsaspora owczarzaki (strain ATCC 30864)</name>
    <dbReference type="NCBI Taxonomy" id="595528"/>
    <lineage>
        <taxon>Eukaryota</taxon>
        <taxon>Filasterea</taxon>
        <taxon>Capsaspora</taxon>
    </lineage>
</organism>
<dbReference type="EMBL" id="KE346366">
    <property type="protein sequence ID" value="KJE94128.1"/>
    <property type="molecule type" value="Genomic_DNA"/>
</dbReference>
<dbReference type="GO" id="GO:0004435">
    <property type="term" value="F:phosphatidylinositol-4,5-bisphosphate phospholipase C activity"/>
    <property type="evidence" value="ECO:0007669"/>
    <property type="project" value="InterPro"/>
</dbReference>
<evidence type="ECO:0000313" key="2">
    <source>
        <dbReference type="EMBL" id="KJE94128.1"/>
    </source>
</evidence>
<dbReference type="PROSITE" id="PS50008">
    <property type="entry name" value="PIPLC_Y_DOMAIN"/>
    <property type="match status" value="1"/>
</dbReference>
<evidence type="ECO:0000313" key="3">
    <source>
        <dbReference type="Proteomes" id="UP000008743"/>
    </source>
</evidence>
<evidence type="ECO:0000259" key="1">
    <source>
        <dbReference type="PROSITE" id="PS50008"/>
    </source>
</evidence>
<dbReference type="OrthoDB" id="10662142at2759"/>